<dbReference type="Pfam" id="PF12796">
    <property type="entry name" value="Ank_2"/>
    <property type="match status" value="2"/>
</dbReference>
<evidence type="ECO:0000313" key="5">
    <source>
        <dbReference type="Proteomes" id="UP000479190"/>
    </source>
</evidence>
<dbReference type="PROSITE" id="PS50088">
    <property type="entry name" value="ANK_REPEAT"/>
    <property type="match status" value="3"/>
</dbReference>
<keyword evidence="2 3" id="KW-0040">ANK repeat</keyword>
<name>A0A6H5I8J9_9HYME</name>
<dbReference type="InterPro" id="IPR036770">
    <property type="entry name" value="Ankyrin_rpt-contain_sf"/>
</dbReference>
<feature type="repeat" description="ANK" evidence="3">
    <location>
        <begin position="191"/>
        <end position="223"/>
    </location>
</feature>
<evidence type="ECO:0000256" key="1">
    <source>
        <dbReference type="ARBA" id="ARBA00022737"/>
    </source>
</evidence>
<dbReference type="InterPro" id="IPR050745">
    <property type="entry name" value="Multifunctional_regulatory"/>
</dbReference>
<evidence type="ECO:0000256" key="2">
    <source>
        <dbReference type="ARBA" id="ARBA00023043"/>
    </source>
</evidence>
<reference evidence="4 5" key="1">
    <citation type="submission" date="2020-02" db="EMBL/GenBank/DDBJ databases">
        <authorList>
            <person name="Ferguson B K."/>
        </authorList>
    </citation>
    <scope>NUCLEOTIDE SEQUENCE [LARGE SCALE GENOMIC DNA]</scope>
</reference>
<evidence type="ECO:0000313" key="4">
    <source>
        <dbReference type="EMBL" id="CAB0034293.1"/>
    </source>
</evidence>
<evidence type="ECO:0000256" key="3">
    <source>
        <dbReference type="PROSITE-ProRule" id="PRU00023"/>
    </source>
</evidence>
<dbReference type="PANTHER" id="PTHR24189:SF50">
    <property type="entry name" value="ANKYRIN REPEAT AND SOCS BOX PROTEIN 2"/>
    <property type="match status" value="1"/>
</dbReference>
<proteinExistence type="predicted"/>
<dbReference type="SUPFAM" id="SSF48403">
    <property type="entry name" value="Ankyrin repeat"/>
    <property type="match status" value="1"/>
</dbReference>
<dbReference type="PANTHER" id="PTHR24189">
    <property type="entry name" value="MYOTROPHIN"/>
    <property type="match status" value="1"/>
</dbReference>
<dbReference type="Gene3D" id="1.25.40.20">
    <property type="entry name" value="Ankyrin repeat-containing domain"/>
    <property type="match status" value="2"/>
</dbReference>
<feature type="repeat" description="ANK" evidence="3">
    <location>
        <begin position="339"/>
        <end position="367"/>
    </location>
</feature>
<dbReference type="SMART" id="SM00248">
    <property type="entry name" value="ANK"/>
    <property type="match status" value="5"/>
</dbReference>
<dbReference type="InterPro" id="IPR002110">
    <property type="entry name" value="Ankyrin_rpt"/>
</dbReference>
<dbReference type="Proteomes" id="UP000479190">
    <property type="component" value="Unassembled WGS sequence"/>
</dbReference>
<keyword evidence="1" id="KW-0677">Repeat</keyword>
<feature type="repeat" description="ANK" evidence="3">
    <location>
        <begin position="266"/>
        <end position="298"/>
    </location>
</feature>
<protein>
    <submittedName>
        <fullName evidence="4">Uncharacterized protein</fullName>
    </submittedName>
</protein>
<sequence>MDQSRFNQLKSLQENIEWKVEEQRRAFLRRVVALIEDWEDDLPNLRHIFRPAEIELLLVDAVDCFCNDSRCPGRTFVDFVARSGYVDEPGKVECRRGVRPSLGRVTPLHRLFELHWDLSRDNWLSGRLDGLCFKLLKIYDRYDVDYVEEATGVTHFHVACCCLFASDHDQLRIIKRFLELGQKPNRVVRKTGYSPLHLALQRNNGEAVLLLLRAGARPNSATKEEKDTPLHIMSRKGVPGATVAETFFRACDESNRLVRIDVRNRCNRTPLVEALLYHNEEVAALLLRRGADPNSVDDEFLDTPLHICARDHLDESAGILFKICDEMNLPLRVNARDNEGKTPLELAIANLLPDTVDVLLDHGADLSKGLFSTAIDPKMIRRYLSVMRVASGVLVVAERLEAKGYDFSRNDALTIMKCFAELGLLEKSAVPRTRNIFPRVYIYIRMRVRMRDLCRGASYIRVRRLRTARDLISMRDAKREYIKPKRVAVRDQRKNYRAAPGFRSRRRLTAFNKWIELLMSPTLYKKISRSLQRGFIPTTIRKINQETTTPSLKAIKNREHELQRFSRNFLTFGAAVEAAAAAEATREAKVFGVNRQIVSAK</sequence>
<gene>
    <name evidence="4" type="ORF">TBRA_LOCUS6191</name>
</gene>
<dbReference type="AlphaFoldDB" id="A0A6H5I8J9"/>
<dbReference type="OrthoDB" id="1419803at2759"/>
<keyword evidence="5" id="KW-1185">Reference proteome</keyword>
<accession>A0A6H5I8J9</accession>
<dbReference type="PROSITE" id="PS50297">
    <property type="entry name" value="ANK_REP_REGION"/>
    <property type="match status" value="3"/>
</dbReference>
<dbReference type="EMBL" id="CADCXV010000739">
    <property type="protein sequence ID" value="CAB0034293.1"/>
    <property type="molecule type" value="Genomic_DNA"/>
</dbReference>
<organism evidence="4 5">
    <name type="scientific">Trichogramma brassicae</name>
    <dbReference type="NCBI Taxonomy" id="86971"/>
    <lineage>
        <taxon>Eukaryota</taxon>
        <taxon>Metazoa</taxon>
        <taxon>Ecdysozoa</taxon>
        <taxon>Arthropoda</taxon>
        <taxon>Hexapoda</taxon>
        <taxon>Insecta</taxon>
        <taxon>Pterygota</taxon>
        <taxon>Neoptera</taxon>
        <taxon>Endopterygota</taxon>
        <taxon>Hymenoptera</taxon>
        <taxon>Apocrita</taxon>
        <taxon>Proctotrupomorpha</taxon>
        <taxon>Chalcidoidea</taxon>
        <taxon>Trichogrammatidae</taxon>
        <taxon>Trichogramma</taxon>
    </lineage>
</organism>